<evidence type="ECO:0000259" key="4">
    <source>
        <dbReference type="Pfam" id="PF13193"/>
    </source>
</evidence>
<dbReference type="Gene3D" id="3.40.50.12780">
    <property type="entry name" value="N-terminal domain of ligase-like"/>
    <property type="match status" value="1"/>
</dbReference>
<comment type="caution">
    <text evidence="5">The sequence shown here is derived from an EMBL/GenBank/DDBJ whole genome shotgun (WGS) entry which is preliminary data.</text>
</comment>
<dbReference type="InterPro" id="IPR000873">
    <property type="entry name" value="AMP-dep_synth/lig_dom"/>
</dbReference>
<dbReference type="Pfam" id="PF13193">
    <property type="entry name" value="AMP-binding_C"/>
    <property type="match status" value="1"/>
</dbReference>
<dbReference type="PANTHER" id="PTHR43201:SF5">
    <property type="entry name" value="MEDIUM-CHAIN ACYL-COA LIGASE ACSF2, MITOCHONDRIAL"/>
    <property type="match status" value="1"/>
</dbReference>
<name>A0ABU8HA34_9BACI</name>
<comment type="similarity">
    <text evidence="1">Belongs to the ATP-dependent AMP-binding enzyme family.</text>
</comment>
<dbReference type="Proteomes" id="UP001312865">
    <property type="component" value="Unassembled WGS sequence"/>
</dbReference>
<keyword evidence="6" id="KW-1185">Reference proteome</keyword>
<dbReference type="Pfam" id="PF00501">
    <property type="entry name" value="AMP-binding"/>
    <property type="match status" value="1"/>
</dbReference>
<gene>
    <name evidence="5" type="ORF">WAK64_02835</name>
</gene>
<dbReference type="InterPro" id="IPR042099">
    <property type="entry name" value="ANL_N_sf"/>
</dbReference>
<feature type="domain" description="AMP-dependent synthetase/ligase" evidence="3">
    <location>
        <begin position="101"/>
        <end position="273"/>
    </location>
</feature>
<sequence length="409" mass="45812">MFFVDDYFYSIDDLENQYAIFDRISFLKECENSRLAVCIPDVFQWLTLCLYVRQKGGSIVPIHPSMPKEGAMKMAHATNSHSLLYDTIHSPIEIDSDKKEAEGVLVQMSSGTTGAPKSIERTWESVDEELKSYASILPIQMGTKSIIACPTTHSYGLISGVFSALKRGEAPVIITNMNPRYVLKKLNQFPNHILYAGPALLSPLTSLLSNRQKLDRVMVSGSLMTDQLLTTLKEKSNEVSQQYGCSEAGCITVNTHVNNAREMGCPLPHLTVKAGSENDPNEIILSTSTKTIYTKDIGYMVNGTLTFLGRMDDTINVAGLNVYPQDVENVLLNEPRIIEAVVYKRRHHFSGERVCAQYVSTEPIENNELRQWCHKYLAPYQVPMELERVPKIEKLPNGKISRKLLGGVM</sequence>
<evidence type="ECO:0000313" key="6">
    <source>
        <dbReference type="Proteomes" id="UP001312865"/>
    </source>
</evidence>
<dbReference type="EMBL" id="JBBAXC010000002">
    <property type="protein sequence ID" value="MEI5906004.1"/>
    <property type="molecule type" value="Genomic_DNA"/>
</dbReference>
<dbReference type="SUPFAM" id="SSF56801">
    <property type="entry name" value="Acetyl-CoA synthetase-like"/>
    <property type="match status" value="1"/>
</dbReference>
<reference evidence="5 6" key="1">
    <citation type="journal article" date="2018" name="J. Microbiol.">
        <title>Bacillus spongiae sp. nov., isolated from sponge of Jeju Island.</title>
        <authorList>
            <person name="Lee G.E."/>
            <person name="Im W.T."/>
            <person name="Park J.S."/>
        </authorList>
    </citation>
    <scope>NUCLEOTIDE SEQUENCE [LARGE SCALE GENOMIC DNA]</scope>
    <source>
        <strain evidence="5 6">135PIL107-10</strain>
    </source>
</reference>
<evidence type="ECO:0000256" key="1">
    <source>
        <dbReference type="ARBA" id="ARBA00006432"/>
    </source>
</evidence>
<keyword evidence="2" id="KW-0436">Ligase</keyword>
<proteinExistence type="inferred from homology"/>
<evidence type="ECO:0000313" key="5">
    <source>
        <dbReference type="EMBL" id="MEI5906004.1"/>
    </source>
</evidence>
<dbReference type="RefSeq" id="WP_336585430.1">
    <property type="nucleotide sequence ID" value="NZ_JBBAXC010000002.1"/>
</dbReference>
<evidence type="ECO:0000256" key="2">
    <source>
        <dbReference type="ARBA" id="ARBA00022598"/>
    </source>
</evidence>
<evidence type="ECO:0000259" key="3">
    <source>
        <dbReference type="Pfam" id="PF00501"/>
    </source>
</evidence>
<dbReference type="Gene3D" id="3.30.300.30">
    <property type="match status" value="1"/>
</dbReference>
<feature type="domain" description="AMP-binding enzyme C-terminal" evidence="4">
    <location>
        <begin position="327"/>
        <end position="399"/>
    </location>
</feature>
<organism evidence="5 6">
    <name type="scientific">Bacillus spongiae</name>
    <dbReference type="NCBI Taxonomy" id="2683610"/>
    <lineage>
        <taxon>Bacteria</taxon>
        <taxon>Bacillati</taxon>
        <taxon>Bacillota</taxon>
        <taxon>Bacilli</taxon>
        <taxon>Bacillales</taxon>
        <taxon>Bacillaceae</taxon>
        <taxon>Bacillus</taxon>
    </lineage>
</organism>
<dbReference type="NCBIfam" id="NF006167">
    <property type="entry name" value="PRK08308.1"/>
    <property type="match status" value="1"/>
</dbReference>
<protein>
    <submittedName>
        <fullName evidence="5">AMP-binding protein</fullName>
    </submittedName>
</protein>
<dbReference type="PROSITE" id="PS00455">
    <property type="entry name" value="AMP_BINDING"/>
    <property type="match status" value="1"/>
</dbReference>
<dbReference type="InterPro" id="IPR020845">
    <property type="entry name" value="AMP-binding_CS"/>
</dbReference>
<accession>A0ABU8HA34</accession>
<dbReference type="PANTHER" id="PTHR43201">
    <property type="entry name" value="ACYL-COA SYNTHETASE"/>
    <property type="match status" value="1"/>
</dbReference>
<dbReference type="InterPro" id="IPR025110">
    <property type="entry name" value="AMP-bd_C"/>
</dbReference>
<dbReference type="InterPro" id="IPR045851">
    <property type="entry name" value="AMP-bd_C_sf"/>
</dbReference>